<reference evidence="1 2" key="1">
    <citation type="submission" date="2020-06" db="EMBL/GenBank/DDBJ databases">
        <authorList>
            <person name="Criscuolo A."/>
        </authorList>
    </citation>
    <scope>NUCLEOTIDE SEQUENCE [LARGE SCALE GENOMIC DNA]</scope>
    <source>
        <strain evidence="1">1804121828</strain>
    </source>
</reference>
<accession>A0A6V6Y1L7</accession>
<proteinExistence type="predicted"/>
<comment type="caution">
    <text evidence="1">The sequence shown here is derived from an EMBL/GenBank/DDBJ whole genome shotgun (WGS) entry which is preliminary data.</text>
</comment>
<evidence type="ECO:0000313" key="2">
    <source>
        <dbReference type="Proteomes" id="UP000586454"/>
    </source>
</evidence>
<dbReference type="Proteomes" id="UP000586454">
    <property type="component" value="Unassembled WGS sequence"/>
</dbReference>
<gene>
    <name evidence="1" type="ORF">PEPNEM18_00587</name>
</gene>
<dbReference type="AlphaFoldDB" id="A0A6V6Y1L7"/>
<keyword evidence="2" id="KW-1185">Reference proteome</keyword>
<sequence length="155" mass="17209">MDFKDILLLSLLEETSHPKNDPVAPTDIKNLFRSHVVAKENEKTPSLYPARYAYPVIKKSLTPIADITVDEEHAIVLMELKDGLAMAAGVLELGYRQEEVMKGWRGARSSILDLSKSLAKHFTPPVALVITSVAHPAELLFMVRDGEILFDVIGE</sequence>
<organism evidence="1 2">
    <name type="scientific">Aedoeadaptatus nemausensis</name>
    <dbReference type="NCBI Taxonomy" id="2582829"/>
    <lineage>
        <taxon>Bacteria</taxon>
        <taxon>Bacillati</taxon>
        <taxon>Bacillota</taxon>
        <taxon>Tissierellia</taxon>
        <taxon>Tissierellales</taxon>
        <taxon>Peptoniphilaceae</taxon>
        <taxon>Aedoeadaptatus</taxon>
    </lineage>
</organism>
<protein>
    <submittedName>
        <fullName evidence="1">Uncharacterized protein</fullName>
    </submittedName>
</protein>
<dbReference type="RefSeq" id="WP_180499047.1">
    <property type="nucleotide sequence ID" value="NZ_CAIJCS010000014.1"/>
</dbReference>
<name>A0A6V6Y1L7_9FIRM</name>
<evidence type="ECO:0000313" key="1">
    <source>
        <dbReference type="EMBL" id="CAC9925694.1"/>
    </source>
</evidence>
<dbReference type="EMBL" id="CAIJCS010000014">
    <property type="protein sequence ID" value="CAC9925694.1"/>
    <property type="molecule type" value="Genomic_DNA"/>
</dbReference>